<feature type="region of interest" description="Disordered" evidence="1">
    <location>
        <begin position="1665"/>
        <end position="1703"/>
    </location>
</feature>
<comment type="caution">
    <text evidence="2">The sequence shown here is derived from an EMBL/GenBank/DDBJ whole genome shotgun (WGS) entry which is preliminary data.</text>
</comment>
<evidence type="ECO:0000256" key="1">
    <source>
        <dbReference type="SAM" id="MobiDB-lite"/>
    </source>
</evidence>
<feature type="region of interest" description="Disordered" evidence="1">
    <location>
        <begin position="196"/>
        <end position="216"/>
    </location>
</feature>
<feature type="compositionally biased region" description="Low complexity" evidence="1">
    <location>
        <begin position="934"/>
        <end position="945"/>
    </location>
</feature>
<accession>A0ABQ8PM56</accession>
<feature type="compositionally biased region" description="Low complexity" evidence="1">
    <location>
        <begin position="197"/>
        <end position="206"/>
    </location>
</feature>
<feature type="region of interest" description="Disordered" evidence="1">
    <location>
        <begin position="1546"/>
        <end position="1579"/>
    </location>
</feature>
<feature type="region of interest" description="Disordered" evidence="1">
    <location>
        <begin position="436"/>
        <end position="485"/>
    </location>
</feature>
<name>A0ABQ8PM56_9FUNG</name>
<feature type="region of interest" description="Disordered" evidence="1">
    <location>
        <begin position="346"/>
        <end position="373"/>
    </location>
</feature>
<feature type="region of interest" description="Disordered" evidence="1">
    <location>
        <begin position="914"/>
        <end position="968"/>
    </location>
</feature>
<dbReference type="Proteomes" id="UP001151295">
    <property type="component" value="Unassembled WGS sequence"/>
</dbReference>
<proteinExistence type="predicted"/>
<feature type="compositionally biased region" description="Polar residues" evidence="1">
    <location>
        <begin position="1546"/>
        <end position="1567"/>
    </location>
</feature>
<evidence type="ECO:0000313" key="3">
    <source>
        <dbReference type="Proteomes" id="UP001151295"/>
    </source>
</evidence>
<organism evidence="2 3">
    <name type="scientific">Coemansia umbellata</name>
    <dbReference type="NCBI Taxonomy" id="1424467"/>
    <lineage>
        <taxon>Eukaryota</taxon>
        <taxon>Fungi</taxon>
        <taxon>Fungi incertae sedis</taxon>
        <taxon>Zoopagomycota</taxon>
        <taxon>Kickxellomycotina</taxon>
        <taxon>Kickxellomycetes</taxon>
        <taxon>Kickxellales</taxon>
        <taxon>Kickxellaceae</taxon>
        <taxon>Coemansia</taxon>
    </lineage>
</organism>
<protein>
    <recommendedName>
        <fullName evidence="4">Mediator complex subunit 16</fullName>
    </recommendedName>
</protein>
<feature type="compositionally biased region" description="Basic and acidic residues" evidence="1">
    <location>
        <begin position="950"/>
        <end position="967"/>
    </location>
</feature>
<feature type="compositionally biased region" description="Polar residues" evidence="1">
    <location>
        <begin position="346"/>
        <end position="360"/>
    </location>
</feature>
<sequence>MVTQSAEEQQNQQSAASEATALEPGAIAESAVSEEERYLTETVTVVCPPLIAPSSGLELLYSLAGAFRSLCHGVAPTNAEWSSLNVLAVAWPQLEIAPTAGRRLAQRDISDVSSMTAVDSMRLFEARRPPSSAIHLYRLHAHPPSTWDVGLKLCPIQPSLLPLCDLRMQQQWDEQASRANMDRLMDTFAIRYPEFPQQQKQKQQKQQQHDNPSLAAGWPCNTVNVSPLSGWHGGASQAGMGERMRVASAPRCAWSTDCRMLAASDRAGRFEIFKVDDELNSWQSVYHIDFDHPVISFLWLANTRKYGISRRKASTTDSAAADLPSTTTTATSVAAPIASLSTHQVNSVPMQRQSIKPTTTDSSSAREKDSSASLVDAIGSPGSWDVDPNIYIRRLPFFGPRNTQGEYALIVLTADGQLVLVYQRDEKWVRVVSPLEPRRRDPKSSSHKPTADNIVQKDSTDPAAVDDDGTGADQNNSTMDDPWSNIPKGYISHADMMLVSKKWIYLAAHRAGASPVEHPHEPGAIPDELKQGGKMMAPTVEVYRIQVEFASDYSPRLFATPLVVQPITLPLGIAAATGKSDSDMDVDSGAFNKGLDEDVSLPRVTHIKLITALNPEVRPVEKNILGEEHYFPLLFVSLGKLAVDNANSTLAASHGAFTTFIQVWRLEGAPHAQKSVIDLLRRPPPLRLSHMWTEQRRGLLLSVIANRAERQQLRYLFAKPSDKDYRALMLTWGDGKVEMLRNYQEHDSHASDSECFDQCVQPIQSLSEWVIGSVLSPHYTAYFQLVMRPWTVELGKKHSDKARLSNDSTDTLPADSSNGKLEPGSAVSCAWNQGHAHFRLGWTPFFSDFPEEQQQQQKQQKQQHRAGVANGKAKNPMNAHVQAYCGDLFAVRILNKEDPTDLVAILANMATYEENQLMPNEPQPTLDPEEADDTAANATQTDAAAISEGTDSKKDSDVSSKDKRKDGALSIPTSRTLSQALYRASTLLANALGIKSLDLDPLASTTPFVRRLLGAIMQIHYLAQHDIQAASLGIMLHIASVVDARLAIVHEHIIQSMSDKQTTLFDMAKSFSDRWIKTFPSSVALVLWCIDLFAALTRDTYLYFNVRCPDSEGLMRPLCELSGAADVLIDRERSYVQTFEGKTDENTRKWRNRLGNSCLLSGGLPCRLALLFHRPTFDAIRNLMTFVAFVEYDLLNRIRVLNSLPPGAANIPEYANMVRSRNMVVSTAQQLAHALEYLPVSIQRMKDFFAEVQDLYVSDKECASLSAQTMLVSTSTITGPFRKYLPQLARSFLRFILEPDVLSSSAGKPASPSALVLHDTRWMNIVMCRSNIPGIVDGTSVFETPWRVAVPVAITDPKLIETDEDALVPAAELAEWEREKSEFERALDEDNVLFDIDDPGFIFFDTSSGVSETALPETSLATGIIPQAGVSELQPTILDSSASNDVISDAIAGIFQQSQYQQQQQPGALPLGPSNTMFDIAVKSATLAPVKITTKVPDFSDVLGLYTASSQGATADTDADYLFNMSMFFDTAVHAPTTHVDFNISETGSSSVPPTRQSYTRSNSVATHSPCMTPRTTGGSSTAYLWTPSTGGSNGISRTLASRKRHGNVQHFVPQYPSTSSTEIDCNEELSSGWQFISTPRDPKLHIPTLLAQHAYSLAVLHHRNTQEQRKQAESTTDSSENKDGSFVEPLLPGPAALTHPINGEEDEGMSYCIDWSRSDGIVIEGSIVSGLSCLIPSSSGYEQEGVHSDALLSKYRKQLKHASGGCADRVDVIQKTMLPADIPTKMCLRCGHITRKAIATANNVNILESRQGIELHQPGDVFASGTSNLSSSETKRAFDIGWVHRFDILCVCGGSWITI</sequence>
<keyword evidence="3" id="KW-1185">Reference proteome</keyword>
<feature type="region of interest" description="Disordered" evidence="1">
    <location>
        <begin position="799"/>
        <end position="824"/>
    </location>
</feature>
<feature type="region of interest" description="Disordered" evidence="1">
    <location>
        <begin position="1"/>
        <end position="23"/>
    </location>
</feature>
<dbReference type="EMBL" id="JANBQD010000032">
    <property type="protein sequence ID" value="KAJ1991993.1"/>
    <property type="molecule type" value="Genomic_DNA"/>
</dbReference>
<feature type="compositionally biased region" description="Polar residues" evidence="1">
    <location>
        <begin position="805"/>
        <end position="819"/>
    </location>
</feature>
<gene>
    <name evidence="2" type="ORF">EDC05_003148</name>
</gene>
<feature type="region of interest" description="Disordered" evidence="1">
    <location>
        <begin position="850"/>
        <end position="874"/>
    </location>
</feature>
<feature type="compositionally biased region" description="Low complexity" evidence="1">
    <location>
        <begin position="1"/>
        <end position="21"/>
    </location>
</feature>
<reference evidence="2" key="1">
    <citation type="submission" date="2022-07" db="EMBL/GenBank/DDBJ databases">
        <title>Phylogenomic reconstructions and comparative analyses of Kickxellomycotina fungi.</title>
        <authorList>
            <person name="Reynolds N.K."/>
            <person name="Stajich J.E."/>
            <person name="Barry K."/>
            <person name="Grigoriev I.V."/>
            <person name="Crous P."/>
            <person name="Smith M.E."/>
        </authorList>
    </citation>
    <scope>NUCLEOTIDE SEQUENCE</scope>
    <source>
        <strain evidence="2">BCRC 34882</strain>
    </source>
</reference>
<evidence type="ECO:0000313" key="2">
    <source>
        <dbReference type="EMBL" id="KAJ1991993.1"/>
    </source>
</evidence>
<evidence type="ECO:0008006" key="4">
    <source>
        <dbReference type="Google" id="ProtNLM"/>
    </source>
</evidence>